<dbReference type="EC" id="3.4.19.12" evidence="5"/>
<evidence type="ECO:0000256" key="10">
    <source>
        <dbReference type="ARBA" id="ARBA00038841"/>
    </source>
</evidence>
<feature type="compositionally biased region" description="Polar residues" evidence="19">
    <location>
        <begin position="150"/>
        <end position="159"/>
    </location>
</feature>
<comment type="subunit">
    <text evidence="10">Interacts with RPS7.</text>
</comment>
<dbReference type="SMART" id="SM01179">
    <property type="entry name" value="DUF862"/>
    <property type="match status" value="1"/>
</dbReference>
<evidence type="ECO:0000313" key="22">
    <source>
        <dbReference type="Proteomes" id="UP000694425"/>
    </source>
</evidence>
<proteinExistence type="inferred from homology"/>
<evidence type="ECO:0000256" key="7">
    <source>
        <dbReference type="ARBA" id="ARBA00022670"/>
    </source>
</evidence>
<feature type="region of interest" description="Disordered" evidence="19">
    <location>
        <begin position="140"/>
        <end position="177"/>
    </location>
</feature>
<dbReference type="GO" id="GO:0004843">
    <property type="term" value="F:cysteine-type deubiquitinase activity"/>
    <property type="evidence" value="ECO:0007669"/>
    <property type="project" value="UniProtKB-EC"/>
</dbReference>
<comment type="catalytic activity">
    <reaction evidence="18">
        <text>S-hexadecanoyl-L-cysteinyl-[protein] + H2O = L-cysteinyl-[protein] + hexadecanoate + H(+)</text>
        <dbReference type="Rhea" id="RHEA:19233"/>
        <dbReference type="Rhea" id="RHEA-COMP:10131"/>
        <dbReference type="Rhea" id="RHEA-COMP:11032"/>
        <dbReference type="ChEBI" id="CHEBI:7896"/>
        <dbReference type="ChEBI" id="CHEBI:15377"/>
        <dbReference type="ChEBI" id="CHEBI:15378"/>
        <dbReference type="ChEBI" id="CHEBI:29950"/>
        <dbReference type="ChEBI" id="CHEBI:74151"/>
        <dbReference type="EC" id="3.1.2.22"/>
    </reaction>
    <physiologicalReaction direction="left-to-right" evidence="18">
        <dbReference type="Rhea" id="RHEA:19234"/>
    </physiologicalReaction>
</comment>
<evidence type="ECO:0000256" key="17">
    <source>
        <dbReference type="ARBA" id="ARBA00045915"/>
    </source>
</evidence>
<evidence type="ECO:0000256" key="3">
    <source>
        <dbReference type="ARBA" id="ARBA00008140"/>
    </source>
</evidence>
<dbReference type="AlphaFoldDB" id="A0A8C7EK63"/>
<evidence type="ECO:0000256" key="6">
    <source>
        <dbReference type="ARBA" id="ARBA00022490"/>
    </source>
</evidence>
<dbReference type="GO" id="GO:0008474">
    <property type="term" value="F:palmitoyl-(protein) hydrolase activity"/>
    <property type="evidence" value="ECO:0007669"/>
    <property type="project" value="UniProtKB-EC"/>
</dbReference>
<accession>A0A8C7EK63</accession>
<keyword evidence="8" id="KW-0833">Ubl conjugation pathway</keyword>
<dbReference type="Proteomes" id="UP000694425">
    <property type="component" value="Unplaced"/>
</dbReference>
<dbReference type="Pfam" id="PF05903">
    <property type="entry name" value="Peptidase_C97"/>
    <property type="match status" value="1"/>
</dbReference>
<dbReference type="GO" id="GO:0005737">
    <property type="term" value="C:cytoplasm"/>
    <property type="evidence" value="ECO:0007669"/>
    <property type="project" value="UniProtKB-SubCell"/>
</dbReference>
<evidence type="ECO:0000256" key="8">
    <source>
        <dbReference type="ARBA" id="ARBA00022786"/>
    </source>
</evidence>
<feature type="domain" description="PPPDE" evidence="20">
    <location>
        <begin position="5"/>
        <end position="123"/>
    </location>
</feature>
<reference evidence="21" key="1">
    <citation type="submission" date="2025-08" db="UniProtKB">
        <authorList>
            <consortium name="Ensembl"/>
        </authorList>
    </citation>
    <scope>IDENTIFICATION</scope>
</reference>
<dbReference type="GO" id="GO:0016579">
    <property type="term" value="P:protein deubiquitination"/>
    <property type="evidence" value="ECO:0007669"/>
    <property type="project" value="TreeGrafter"/>
</dbReference>
<dbReference type="InterPro" id="IPR042266">
    <property type="entry name" value="PPPDE_sf"/>
</dbReference>
<keyword evidence="9" id="KW-0378">Hydrolase</keyword>
<dbReference type="PANTHER" id="PTHR12378:SF6">
    <property type="entry name" value="DEUBIQUITINASE DESI2"/>
    <property type="match status" value="1"/>
</dbReference>
<dbReference type="GeneTree" id="ENSGT00730000111005"/>
<evidence type="ECO:0000256" key="4">
    <source>
        <dbReference type="ARBA" id="ARBA00012423"/>
    </source>
</evidence>
<evidence type="ECO:0000256" key="1">
    <source>
        <dbReference type="ARBA" id="ARBA00000707"/>
    </source>
</evidence>
<comment type="catalytic activity">
    <reaction evidence="1">
        <text>Thiol-dependent hydrolysis of ester, thioester, amide, peptide and isopeptide bonds formed by the C-terminal Gly of ubiquitin (a 76-residue protein attached to proteins as an intracellular targeting signal).</text>
        <dbReference type="EC" id="3.4.19.12"/>
    </reaction>
</comment>
<evidence type="ECO:0000256" key="19">
    <source>
        <dbReference type="SAM" id="MobiDB-lite"/>
    </source>
</evidence>
<sequence length="177" mass="19563">MGANQLVVLNVYDMYWMNEYTSSIGIGVFHSGIEVYGREFAYGGHPYPFSGIFEISPGNASELGETFKFKEAVVLGSTDFLEDDIEKIVEELGKEYKGNAYHLMHKNCNHFSSALSELPQLGSRTDPRWGRCAAWRMRPAPAARRVPPRSTESASSRSPTVRPGVEAGEAAPVLSTR</sequence>
<evidence type="ECO:0000256" key="5">
    <source>
        <dbReference type="ARBA" id="ARBA00012759"/>
    </source>
</evidence>
<evidence type="ECO:0000256" key="2">
    <source>
        <dbReference type="ARBA" id="ARBA00004496"/>
    </source>
</evidence>
<evidence type="ECO:0000256" key="18">
    <source>
        <dbReference type="ARBA" id="ARBA00047409"/>
    </source>
</evidence>
<keyword evidence="7" id="KW-0645">Protease</keyword>
<evidence type="ECO:0000256" key="16">
    <source>
        <dbReference type="ARBA" id="ARBA00044565"/>
    </source>
</evidence>
<dbReference type="EC" id="3.1.2.22" evidence="4"/>
<dbReference type="PROSITE" id="PS51858">
    <property type="entry name" value="PPPDE"/>
    <property type="match status" value="1"/>
</dbReference>
<keyword evidence="22" id="KW-1185">Reference proteome</keyword>
<evidence type="ECO:0000256" key="12">
    <source>
        <dbReference type="ARBA" id="ARBA00041758"/>
    </source>
</evidence>
<dbReference type="GO" id="GO:0006508">
    <property type="term" value="P:proteolysis"/>
    <property type="evidence" value="ECO:0007669"/>
    <property type="project" value="UniProtKB-KW"/>
</dbReference>
<protein>
    <recommendedName>
        <fullName evidence="11">Deubiquitinase DESI2</fullName>
        <ecNumber evidence="4">3.1.2.22</ecNumber>
        <ecNumber evidence="5">3.4.19.12</ecNumber>
    </recommendedName>
    <alternativeName>
        <fullName evidence="14">Desumoylating isopeptidase 2</fullName>
    </alternativeName>
    <alternativeName>
        <fullName evidence="13">PPPDE peptidase domain-containing protein 1</fullName>
    </alternativeName>
    <alternativeName>
        <fullName evidence="15">Palmitoyl protein thioesterase DESI2</fullName>
    </alternativeName>
    <alternativeName>
        <fullName evidence="12">Protein FAM152A</fullName>
    </alternativeName>
    <alternativeName>
        <fullName evidence="16">S-depalmitoylase DESI2</fullName>
    </alternativeName>
</protein>
<evidence type="ECO:0000256" key="9">
    <source>
        <dbReference type="ARBA" id="ARBA00022801"/>
    </source>
</evidence>
<feature type="compositionally biased region" description="Low complexity" evidence="19">
    <location>
        <begin position="140"/>
        <end position="149"/>
    </location>
</feature>
<organism evidence="21 22">
    <name type="scientific">Neovison vison</name>
    <name type="common">American mink</name>
    <name type="synonym">Mustela vison</name>
    <dbReference type="NCBI Taxonomy" id="452646"/>
    <lineage>
        <taxon>Eukaryota</taxon>
        <taxon>Metazoa</taxon>
        <taxon>Chordata</taxon>
        <taxon>Craniata</taxon>
        <taxon>Vertebrata</taxon>
        <taxon>Euteleostomi</taxon>
        <taxon>Mammalia</taxon>
        <taxon>Eutheria</taxon>
        <taxon>Laurasiatheria</taxon>
        <taxon>Carnivora</taxon>
        <taxon>Caniformia</taxon>
        <taxon>Musteloidea</taxon>
        <taxon>Mustelidae</taxon>
        <taxon>Mustelinae</taxon>
        <taxon>Neogale</taxon>
    </lineage>
</organism>
<evidence type="ECO:0000256" key="14">
    <source>
        <dbReference type="ARBA" id="ARBA00042117"/>
    </source>
</evidence>
<evidence type="ECO:0000256" key="11">
    <source>
        <dbReference type="ARBA" id="ARBA00039659"/>
    </source>
</evidence>
<reference evidence="21" key="2">
    <citation type="submission" date="2025-09" db="UniProtKB">
        <authorList>
            <consortium name="Ensembl"/>
        </authorList>
    </citation>
    <scope>IDENTIFICATION</scope>
</reference>
<evidence type="ECO:0000256" key="15">
    <source>
        <dbReference type="ARBA" id="ARBA00044546"/>
    </source>
</evidence>
<dbReference type="Gene3D" id="3.90.1720.30">
    <property type="entry name" value="PPPDE domains"/>
    <property type="match status" value="1"/>
</dbReference>
<evidence type="ECO:0000256" key="13">
    <source>
        <dbReference type="ARBA" id="ARBA00041968"/>
    </source>
</evidence>
<gene>
    <name evidence="21" type="primary">DESI2</name>
</gene>
<dbReference type="PANTHER" id="PTHR12378">
    <property type="entry name" value="DESUMOYLATING ISOPEPTIDASE"/>
    <property type="match status" value="1"/>
</dbReference>
<evidence type="ECO:0000259" key="20">
    <source>
        <dbReference type="PROSITE" id="PS51858"/>
    </source>
</evidence>
<dbReference type="Ensembl" id="ENSNVIT00000004639.1">
    <property type="protein sequence ID" value="ENSNVIP00000003949.1"/>
    <property type="gene ID" value="ENSNVIG00000003153.1"/>
</dbReference>
<comment type="subcellular location">
    <subcellularLocation>
        <location evidence="2">Cytoplasm</location>
    </subcellularLocation>
</comment>
<name>A0A8C7EK63_NEOVI</name>
<dbReference type="InterPro" id="IPR008580">
    <property type="entry name" value="PPPDE_dom"/>
</dbReference>
<keyword evidence="6" id="KW-0963">Cytoplasm</keyword>
<comment type="function">
    <text evidence="17">Has deubiquitinating activity towards 'Lys-48'- and 'Lys-63'-linked polyubiquitin chains. Deubiquitinates 'Lys-48'-linked polyubiquitination of RPS7 leading to its stabilization. Exhibits palmitoyl protein thioesterase (S-depalmitoylation) activity towards synthetic substrates 4-methylumbelliferyl-6-S-palmitoyl-beta-D-glucopyranoside and S-depalmitoylation probe 5 (DPP-5).</text>
</comment>
<comment type="similarity">
    <text evidence="3">Belongs to the DeSI family.</text>
</comment>
<evidence type="ECO:0000313" key="21">
    <source>
        <dbReference type="Ensembl" id="ENSNVIP00000003949.1"/>
    </source>
</evidence>